<feature type="region of interest" description="Disordered" evidence="1">
    <location>
        <begin position="186"/>
        <end position="215"/>
    </location>
</feature>
<protein>
    <recommendedName>
        <fullName evidence="3">UPF0547 domain-containing protein</fullName>
    </recommendedName>
</protein>
<proteinExistence type="predicted"/>
<dbReference type="RefSeq" id="WP_163887564.1">
    <property type="nucleotide sequence ID" value="NZ_BLLB01000002.1"/>
</dbReference>
<reference evidence="4 5" key="1">
    <citation type="journal article" date="2019" name="Emerg. Microbes Infect.">
        <title>Comprehensive subspecies identification of 175 nontuberculous mycobacteria species based on 7547 genomic profiles.</title>
        <authorList>
            <person name="Matsumoto Y."/>
            <person name="Kinjo T."/>
            <person name="Motooka D."/>
            <person name="Nabeya D."/>
            <person name="Jung N."/>
            <person name="Uechi K."/>
            <person name="Horii T."/>
            <person name="Iida T."/>
            <person name="Fujita J."/>
            <person name="Nakamura S."/>
        </authorList>
    </citation>
    <scope>NUCLEOTIDE SEQUENCE [LARGE SCALE GENOMIC DNA]</scope>
    <source>
        <strain evidence="4 5">JCM 30996</strain>
    </source>
</reference>
<name>A0A7I9ZIG2_9MYCO</name>
<evidence type="ECO:0000313" key="5">
    <source>
        <dbReference type="Proteomes" id="UP000465304"/>
    </source>
</evidence>
<dbReference type="Proteomes" id="UP000465304">
    <property type="component" value="Unassembled WGS sequence"/>
</dbReference>
<evidence type="ECO:0000256" key="2">
    <source>
        <dbReference type="SAM" id="Phobius"/>
    </source>
</evidence>
<comment type="caution">
    <text evidence="4">The sequence shown here is derived from an EMBL/GenBank/DDBJ whole genome shotgun (WGS) entry which is preliminary data.</text>
</comment>
<evidence type="ECO:0000313" key="4">
    <source>
        <dbReference type="EMBL" id="GFH00613.1"/>
    </source>
</evidence>
<dbReference type="InterPro" id="IPR018886">
    <property type="entry name" value="UPF0547"/>
</dbReference>
<feature type="transmembrane region" description="Helical" evidence="2">
    <location>
        <begin position="7"/>
        <end position="27"/>
    </location>
</feature>
<feature type="transmembrane region" description="Helical" evidence="2">
    <location>
        <begin position="72"/>
        <end position="92"/>
    </location>
</feature>
<keyword evidence="5" id="KW-1185">Reference proteome</keyword>
<sequence>MTRGNPVGLGIALAGAATIILGLFLPFNEPTGPFARIQDNTLIQSGGWILLLLAIAVAAGATRAWMKPDGQLWLLPLITSVVMGGWIAILAADEDMRTLYPIVNGTPNADEPGVVAALGIAVYVAGAGIVAAVAGSMMLKFYPSTQTGASDSLVEQRQRRKCPDCAELIMIDAKVCKHCGYRFAQPASNQPAKPKQSAKPVSVVDVADTPAKGSR</sequence>
<gene>
    <name evidence="4" type="ORF">MHIP_10960</name>
</gene>
<dbReference type="EMBL" id="BLLB01000002">
    <property type="protein sequence ID" value="GFH00613.1"/>
    <property type="molecule type" value="Genomic_DNA"/>
</dbReference>
<accession>A0A7I9ZIG2</accession>
<feature type="domain" description="UPF0547" evidence="3">
    <location>
        <begin position="160"/>
        <end position="183"/>
    </location>
</feature>
<keyword evidence="2" id="KW-1133">Transmembrane helix</keyword>
<keyword evidence="2" id="KW-0812">Transmembrane</keyword>
<dbReference type="Pfam" id="PF10571">
    <property type="entry name" value="UPF0547"/>
    <property type="match status" value="1"/>
</dbReference>
<keyword evidence="2" id="KW-0472">Membrane</keyword>
<feature type="transmembrane region" description="Helical" evidence="2">
    <location>
        <begin position="47"/>
        <end position="65"/>
    </location>
</feature>
<feature type="transmembrane region" description="Helical" evidence="2">
    <location>
        <begin position="112"/>
        <end position="134"/>
    </location>
</feature>
<evidence type="ECO:0000259" key="3">
    <source>
        <dbReference type="Pfam" id="PF10571"/>
    </source>
</evidence>
<evidence type="ECO:0000256" key="1">
    <source>
        <dbReference type="SAM" id="MobiDB-lite"/>
    </source>
</evidence>
<organism evidence="4 5">
    <name type="scientific">Mycolicibacterium hippocampi</name>
    <dbReference type="NCBI Taxonomy" id="659824"/>
    <lineage>
        <taxon>Bacteria</taxon>
        <taxon>Bacillati</taxon>
        <taxon>Actinomycetota</taxon>
        <taxon>Actinomycetes</taxon>
        <taxon>Mycobacteriales</taxon>
        <taxon>Mycobacteriaceae</taxon>
        <taxon>Mycolicibacterium</taxon>
    </lineage>
</organism>
<dbReference type="AlphaFoldDB" id="A0A7I9ZIG2"/>